<name>A0A8J3FAW4_9BACI</name>
<reference evidence="2" key="1">
    <citation type="journal article" date="2014" name="Int. J. Syst. Evol. Microbiol.">
        <title>Complete genome sequence of Corynebacterium casei LMG S-19264T (=DSM 44701T), isolated from a smear-ripened cheese.</title>
        <authorList>
            <consortium name="US DOE Joint Genome Institute (JGI-PGF)"/>
            <person name="Walter F."/>
            <person name="Albersmeier A."/>
            <person name="Kalinowski J."/>
            <person name="Ruckert C."/>
        </authorList>
    </citation>
    <scope>NUCLEOTIDE SEQUENCE</scope>
    <source>
        <strain evidence="2">JCM 14719</strain>
    </source>
</reference>
<protein>
    <submittedName>
        <fullName evidence="2">Uncharacterized protein</fullName>
    </submittedName>
</protein>
<feature type="transmembrane region" description="Helical" evidence="1">
    <location>
        <begin position="156"/>
        <end position="175"/>
    </location>
</feature>
<feature type="transmembrane region" description="Helical" evidence="1">
    <location>
        <begin position="62"/>
        <end position="88"/>
    </location>
</feature>
<dbReference type="Proteomes" id="UP000637720">
    <property type="component" value="Unassembled WGS sequence"/>
</dbReference>
<organism evidence="2 3">
    <name type="scientific">Calditerricola satsumensis</name>
    <dbReference type="NCBI Taxonomy" id="373054"/>
    <lineage>
        <taxon>Bacteria</taxon>
        <taxon>Bacillati</taxon>
        <taxon>Bacillota</taxon>
        <taxon>Bacilli</taxon>
        <taxon>Bacillales</taxon>
        <taxon>Bacillaceae</taxon>
        <taxon>Calditerricola</taxon>
    </lineage>
</organism>
<evidence type="ECO:0000313" key="3">
    <source>
        <dbReference type="Proteomes" id="UP000637720"/>
    </source>
</evidence>
<dbReference type="AlphaFoldDB" id="A0A8J3FAW4"/>
<proteinExistence type="predicted"/>
<comment type="caution">
    <text evidence="2">The sequence shown here is derived from an EMBL/GenBank/DDBJ whole genome shotgun (WGS) entry which is preliminary data.</text>
</comment>
<accession>A0A8J3FAW4</accession>
<gene>
    <name evidence="2" type="ORF">GCM10007043_11120</name>
</gene>
<sequence>MNRLGVVVLGIAVFGSFFFLSSVLALVSESMQGVVRGSLHLMYEPVRPLFERFSLPDDDPRILYPILLSSALWGILGGAASALAAFFAQRERKRLAVAAMGLGMALFIAGALLIGNVAQKSVIYRTWMWGGTAILVLLVAAVAVSWTAAVRSPWKAVGLSVLIPLVCFSVLFSIAQTFPTLYEPDGTGWDDYSAAASVLLGGLSALALTPVFTVAAALVQKRLRRG</sequence>
<keyword evidence="1" id="KW-0472">Membrane</keyword>
<keyword evidence="1" id="KW-0812">Transmembrane</keyword>
<dbReference type="EMBL" id="BMOF01000017">
    <property type="protein sequence ID" value="GGJ98905.1"/>
    <property type="molecule type" value="Genomic_DNA"/>
</dbReference>
<keyword evidence="1" id="KW-1133">Transmembrane helix</keyword>
<feature type="transmembrane region" description="Helical" evidence="1">
    <location>
        <begin position="127"/>
        <end position="149"/>
    </location>
</feature>
<reference evidence="2" key="2">
    <citation type="submission" date="2020-09" db="EMBL/GenBank/DDBJ databases">
        <authorList>
            <person name="Sun Q."/>
            <person name="Ohkuma M."/>
        </authorList>
    </citation>
    <scope>NUCLEOTIDE SEQUENCE</scope>
    <source>
        <strain evidence="2">JCM 14719</strain>
    </source>
</reference>
<feature type="transmembrane region" description="Helical" evidence="1">
    <location>
        <begin position="95"/>
        <end position="115"/>
    </location>
</feature>
<evidence type="ECO:0000256" key="1">
    <source>
        <dbReference type="SAM" id="Phobius"/>
    </source>
</evidence>
<keyword evidence="3" id="KW-1185">Reference proteome</keyword>
<feature type="transmembrane region" description="Helical" evidence="1">
    <location>
        <begin position="195"/>
        <end position="219"/>
    </location>
</feature>
<dbReference type="RefSeq" id="WP_054670030.1">
    <property type="nucleotide sequence ID" value="NZ_BMOF01000017.1"/>
</dbReference>
<evidence type="ECO:0000313" key="2">
    <source>
        <dbReference type="EMBL" id="GGJ98905.1"/>
    </source>
</evidence>